<keyword evidence="2" id="KW-1185">Reference proteome</keyword>
<accession>A0A1I1XVN6</accession>
<dbReference type="RefSeq" id="WP_046230475.1">
    <property type="nucleotide sequence ID" value="NZ_FONN01000001.1"/>
</dbReference>
<evidence type="ECO:0000313" key="1">
    <source>
        <dbReference type="EMBL" id="SFE11415.1"/>
    </source>
</evidence>
<protein>
    <submittedName>
        <fullName evidence="1">Uncharacterized protein</fullName>
    </submittedName>
</protein>
<organism evidence="1 2">
    <name type="scientific">Paenibacillus algorifonticola</name>
    <dbReference type="NCBI Taxonomy" id="684063"/>
    <lineage>
        <taxon>Bacteria</taxon>
        <taxon>Bacillati</taxon>
        <taxon>Bacillota</taxon>
        <taxon>Bacilli</taxon>
        <taxon>Bacillales</taxon>
        <taxon>Paenibacillaceae</taxon>
        <taxon>Paenibacillus</taxon>
    </lineage>
</organism>
<evidence type="ECO:0000313" key="2">
    <source>
        <dbReference type="Proteomes" id="UP000183410"/>
    </source>
</evidence>
<dbReference type="EMBL" id="FONN01000001">
    <property type="protein sequence ID" value="SFE11415.1"/>
    <property type="molecule type" value="Genomic_DNA"/>
</dbReference>
<gene>
    <name evidence="1" type="ORF">SAMN04487969_101125</name>
</gene>
<name>A0A1I1XVN6_9BACL</name>
<dbReference type="OrthoDB" id="1652136at2"/>
<dbReference type="AlphaFoldDB" id="A0A1I1XVN6"/>
<dbReference type="Proteomes" id="UP000183410">
    <property type="component" value="Unassembled WGS sequence"/>
</dbReference>
<proteinExistence type="predicted"/>
<reference evidence="2" key="1">
    <citation type="submission" date="2016-10" db="EMBL/GenBank/DDBJ databases">
        <authorList>
            <person name="Varghese N."/>
            <person name="Submissions S."/>
        </authorList>
    </citation>
    <scope>NUCLEOTIDE SEQUENCE [LARGE SCALE GENOMIC DNA]</scope>
    <source>
        <strain evidence="2">CGMCC 1.10223</strain>
    </source>
</reference>
<sequence>MAYATAADYEQYGNGSIPTEALDKELQLASDQVDSLTYNRIVGRGLVGLSTYQQTSVIKAVCQQADFSYQYGDFLTMPIAGYSAGSVSLSFKTVEGAGGVQTTESVVNLLRATGLTNRGLC</sequence>